<proteinExistence type="predicted"/>
<evidence type="ECO:0000313" key="5">
    <source>
        <dbReference type="Proteomes" id="UP000494115"/>
    </source>
</evidence>
<keyword evidence="2" id="KW-0472">Membrane</keyword>
<accession>A0A6S7B3N7</accession>
<gene>
    <name evidence="4" type="ORF">LMG28138_00275</name>
</gene>
<feature type="transmembrane region" description="Helical" evidence="2">
    <location>
        <begin position="33"/>
        <end position="56"/>
    </location>
</feature>
<evidence type="ECO:0000259" key="3">
    <source>
        <dbReference type="Pfam" id="PF13116"/>
    </source>
</evidence>
<feature type="region of interest" description="Disordered" evidence="1">
    <location>
        <begin position="1519"/>
        <end position="1538"/>
    </location>
</feature>
<keyword evidence="2" id="KW-0812">Transmembrane</keyword>
<keyword evidence="2" id="KW-1133">Transmembrane helix</keyword>
<feature type="domain" description="YhdP central" evidence="3">
    <location>
        <begin position="1142"/>
        <end position="1516"/>
    </location>
</feature>
<feature type="region of interest" description="Disordered" evidence="1">
    <location>
        <begin position="1066"/>
        <end position="1093"/>
    </location>
</feature>
<organism evidence="4 5">
    <name type="scientific">Pararobbsia alpina</name>
    <dbReference type="NCBI Taxonomy" id="621374"/>
    <lineage>
        <taxon>Bacteria</taxon>
        <taxon>Pseudomonadati</taxon>
        <taxon>Pseudomonadota</taxon>
        <taxon>Betaproteobacteria</taxon>
        <taxon>Burkholderiales</taxon>
        <taxon>Burkholderiaceae</taxon>
        <taxon>Pararobbsia</taxon>
    </lineage>
</organism>
<dbReference type="PANTHER" id="PTHR38690:SF1">
    <property type="entry name" value="PROTEASE"/>
    <property type="match status" value="1"/>
</dbReference>
<protein>
    <recommendedName>
        <fullName evidence="3">YhdP central domain-containing protein</fullName>
    </recommendedName>
</protein>
<feature type="region of interest" description="Disordered" evidence="1">
    <location>
        <begin position="1"/>
        <end position="22"/>
    </location>
</feature>
<evidence type="ECO:0000313" key="4">
    <source>
        <dbReference type="EMBL" id="CAB3777034.1"/>
    </source>
</evidence>
<evidence type="ECO:0000256" key="1">
    <source>
        <dbReference type="SAM" id="MobiDB-lite"/>
    </source>
</evidence>
<evidence type="ECO:0000256" key="2">
    <source>
        <dbReference type="SAM" id="Phobius"/>
    </source>
</evidence>
<dbReference type="RefSeq" id="WP_175102816.1">
    <property type="nucleotide sequence ID" value="NZ_CADIKM010000001.1"/>
</dbReference>
<dbReference type="EMBL" id="CADIKM010000001">
    <property type="protein sequence ID" value="CAB3777034.1"/>
    <property type="molecule type" value="Genomic_DNA"/>
</dbReference>
<feature type="compositionally biased region" description="Low complexity" evidence="1">
    <location>
        <begin position="1077"/>
        <end position="1093"/>
    </location>
</feature>
<reference evidence="4 5" key="1">
    <citation type="submission" date="2020-04" db="EMBL/GenBank/DDBJ databases">
        <authorList>
            <person name="De Canck E."/>
        </authorList>
    </citation>
    <scope>NUCLEOTIDE SEQUENCE [LARGE SCALE GENOMIC DNA]</scope>
    <source>
        <strain evidence="4 5">LMG 28138</strain>
    </source>
</reference>
<dbReference type="InterPro" id="IPR025263">
    <property type="entry name" value="YhdP_central"/>
</dbReference>
<dbReference type="InterPro" id="IPR011836">
    <property type="entry name" value="YhdP"/>
</dbReference>
<feature type="domain" description="YhdP central" evidence="3">
    <location>
        <begin position="28"/>
        <end position="1039"/>
    </location>
</feature>
<feature type="compositionally biased region" description="Basic and acidic residues" evidence="1">
    <location>
        <begin position="1"/>
        <end position="18"/>
    </location>
</feature>
<dbReference type="Proteomes" id="UP000494115">
    <property type="component" value="Unassembled WGS sequence"/>
</dbReference>
<dbReference type="Pfam" id="PF13116">
    <property type="entry name" value="YhdP"/>
    <property type="match status" value="2"/>
</dbReference>
<dbReference type="PANTHER" id="PTHR38690">
    <property type="entry name" value="PROTEASE-RELATED"/>
    <property type="match status" value="1"/>
</dbReference>
<name>A0A6S7B3N7_9BURK</name>
<keyword evidence="5" id="KW-1185">Reference proteome</keyword>
<sequence>MSERPEPSAVIDEPRNDVSHTGGNRQLRRIFKVLLVGALVLYFGAAFVILLLRYAVLPDIGLLRPRIESELSAALHATVHIGKISARWSGLQPGVDIEQLTIVDAHGVQALSIPHANAQIAWISIPRLQLVLARLVVDAPDVLIERDASGGLSIAGVRLAFTGRHDRAFPNWLLSQRAIVLRGGTLRWRDAMRSAPELILRDIRFALLNDGRTHQIGLQAQPDGSVLHGPLDFRADFRSAAFGQAGDASSWIGTAYATAGPLDLRIASHYMALPITVDAGSVAGRVWLDFSGGRLNQARGALSGHTLALQLTKGRPALSLPAAELHYNLAQDDDGATLNIRDLVLEFGGEPPLFDGTPVLRRLDIERLSAAYQGPNIGRPGLRAASGASATAARKAIAAHGERFSIDGDAMDVGLLADIARTLPLPDAAADTLARFEPRGVLHDYAIAFARPAPSSLQGEQAQRNNKVQAIERIRFKASFDGLGFSAQQPKPGLTLRHHPRSGLPGFNNLSGSIDADEGRGTLELDARDAAVTIRGMFDEPELDFDTLAGRTTWSIENTADPNQPAIDVKIERLAFSNPDAAGFLTASYHKAGPGRGALDLKAGFDRLTVNRVPRYLPTSIDAKLRGYLAHALLAGTGHHTTIEVRGSLDEFPYQLPTQHGLFKIVAPFKGGRFDPSPWPAKRTRFGKLENWPAFDDIDGRLLIENKLLRFDIDAARYRSVKVDRVRGEITDLADRASPLVIGGTARGPLADMVQYLNDSPVPDAVNRATAQIKASGDSHLAMTITVPRGLHHPQTSAKGRVTFAGNELTYSVLPPVSNLHGAIDFTGHSVQMAGVTGQWLGGGVHGSGGLRADGSLAIDLSGRIAVDHARSLSATPATSALFEYLSGSAPYKLSVRGAPRTIPDLTLDSDLIGLGSTLPAPFNKAAGTSMPVRATVHRLASAGDERDAPAGSDLATRLKARVSQLELHAGPLSANYLVGGGLDPVALRGAIGVNKPAPLPAEGVVAALDLDTLDIDAWRIVIDKLVHPTGSAAPAGLPAAAVPATLAQSSMPATASLTVPPIKPSTVPPTAPLTMPSTTPALSLASTSPADASTSQAANASLSLTPTVDSRTARPAGAVAGAVLGVRGVVPPDVGPVATTTSSFMPTRLAAHVNHLTLLKRHWENVVLGATHDQELWQANLASDQISGHINWRAPDQGNRGELQARLAKLEIPRATEHDVVGRIIERQSTGFPAVDLEVDNLIVYGKSLGHLDVHARNTDIDNEPVWLLDKLELDNPAAKLTVNGNWRTSRRERVLAPGEDFDDDNGESLRPRRTVLEFKVDVLDAGALLSTLGLPRTIENGKGTLSGKIGWRSGPTSINYPTLNGKVSAELKEGTLVKVDPGVAKLLGLLSLQTLMRVLTLNFGDVVGHGLAFDSITGTGTIHNGVTSTDDFELVTDPARATMSGTINLVDQQQALFVKVIPTLNFGTAAIAVAFVNPLIGLGGFVGQYLLSESISNTFSREYSVTGTWHKPTIRQIKSDEGKMNRPATEHSDSDQ</sequence>